<dbReference type="Pfam" id="PF24787">
    <property type="entry name" value="TEX47"/>
    <property type="match status" value="2"/>
</dbReference>
<dbReference type="GO" id="GO:0010181">
    <property type="term" value="F:FMN binding"/>
    <property type="evidence" value="ECO:0007669"/>
    <property type="project" value="InterPro"/>
</dbReference>
<dbReference type="STRING" id="246404.A0A507EMF9"/>
<dbReference type="InterPro" id="IPR055308">
    <property type="entry name" value="TEX47-like"/>
</dbReference>
<keyword evidence="7" id="KW-1185">Reference proteome</keyword>
<reference evidence="6 7" key="1">
    <citation type="journal article" date="2019" name="Sci. Rep.">
        <title>Comparative genomics of chytrid fungi reveal insights into the obligate biotrophic and pathogenic lifestyle of Synchytrium endobioticum.</title>
        <authorList>
            <person name="van de Vossenberg B.T.L.H."/>
            <person name="Warris S."/>
            <person name="Nguyen H.D.T."/>
            <person name="van Gent-Pelzer M.P.E."/>
            <person name="Joly D.L."/>
            <person name="van de Geest H.C."/>
            <person name="Bonants P.J.M."/>
            <person name="Smith D.S."/>
            <person name="Levesque C.A."/>
            <person name="van der Lee T.A.J."/>
        </authorList>
    </citation>
    <scope>NUCLEOTIDE SEQUENCE [LARGE SCALE GENOMIC DNA]</scope>
    <source>
        <strain evidence="6 7">CBS 675.73</strain>
    </source>
</reference>
<feature type="compositionally biased region" description="Polar residues" evidence="4">
    <location>
        <begin position="132"/>
        <end position="144"/>
    </location>
</feature>
<evidence type="ECO:0000313" key="7">
    <source>
        <dbReference type="Proteomes" id="UP000320333"/>
    </source>
</evidence>
<dbReference type="GO" id="GO:0016628">
    <property type="term" value="F:oxidoreductase activity, acting on the CH-CH group of donors, NAD or NADP as acceptor"/>
    <property type="evidence" value="ECO:0007669"/>
    <property type="project" value="UniProtKB-ARBA"/>
</dbReference>
<dbReference type="GO" id="GO:0005829">
    <property type="term" value="C:cytosol"/>
    <property type="evidence" value="ECO:0007669"/>
    <property type="project" value="UniProtKB-ARBA"/>
</dbReference>
<dbReference type="InterPro" id="IPR013785">
    <property type="entry name" value="Aldolase_TIM"/>
</dbReference>
<dbReference type="Proteomes" id="UP000320333">
    <property type="component" value="Unassembled WGS sequence"/>
</dbReference>
<dbReference type="OrthoDB" id="548795at2759"/>
<keyword evidence="3" id="KW-0560">Oxidoreductase</keyword>
<accession>A0A507EMF9</accession>
<gene>
    <name evidence="6" type="ORF">CcCBS67573_g08406</name>
</gene>
<dbReference type="InterPro" id="IPR001155">
    <property type="entry name" value="OxRdtase_FMN_N"/>
</dbReference>
<feature type="region of interest" description="Disordered" evidence="4">
    <location>
        <begin position="1"/>
        <end position="32"/>
    </location>
</feature>
<dbReference type="PANTHER" id="PTHR22893:SF91">
    <property type="entry name" value="NADPH DEHYDROGENASE 2-RELATED"/>
    <property type="match status" value="1"/>
</dbReference>
<dbReference type="Gene3D" id="3.20.20.70">
    <property type="entry name" value="Aldolase class I"/>
    <property type="match status" value="1"/>
</dbReference>
<feature type="compositionally biased region" description="Polar residues" evidence="4">
    <location>
        <begin position="15"/>
        <end position="29"/>
    </location>
</feature>
<dbReference type="FunFam" id="3.20.20.70:FF:000059">
    <property type="entry name" value="N-ethylmaleimide reductase, FMN-linked"/>
    <property type="match status" value="1"/>
</dbReference>
<name>A0A507EMF9_9FUNG</name>
<dbReference type="Pfam" id="PF00724">
    <property type="entry name" value="Oxidored_FMN"/>
    <property type="match status" value="1"/>
</dbReference>
<comment type="similarity">
    <text evidence="2">Belongs to the NADH:flavin oxidoreductase/NADH oxidase family.</text>
</comment>
<comment type="caution">
    <text evidence="6">The sequence shown here is derived from an EMBL/GenBank/DDBJ whole genome shotgun (WGS) entry which is preliminary data.</text>
</comment>
<feature type="region of interest" description="Disordered" evidence="4">
    <location>
        <begin position="132"/>
        <end position="155"/>
    </location>
</feature>
<evidence type="ECO:0000256" key="1">
    <source>
        <dbReference type="ARBA" id="ARBA00001917"/>
    </source>
</evidence>
<evidence type="ECO:0000313" key="6">
    <source>
        <dbReference type="EMBL" id="TPX64430.1"/>
    </source>
</evidence>
<evidence type="ECO:0000256" key="3">
    <source>
        <dbReference type="ARBA" id="ARBA00023002"/>
    </source>
</evidence>
<feature type="domain" description="NADH:flavin oxidoreductase/NADH oxidase N-terminal" evidence="5">
    <location>
        <begin position="325"/>
        <end position="652"/>
    </location>
</feature>
<evidence type="ECO:0000256" key="4">
    <source>
        <dbReference type="SAM" id="MobiDB-lite"/>
    </source>
</evidence>
<comment type="cofactor">
    <cofactor evidence="1">
        <name>FMN</name>
        <dbReference type="ChEBI" id="CHEBI:58210"/>
    </cofactor>
</comment>
<dbReference type="EMBL" id="QEAP01000545">
    <property type="protein sequence ID" value="TPX64430.1"/>
    <property type="molecule type" value="Genomic_DNA"/>
</dbReference>
<organism evidence="6 7">
    <name type="scientific">Chytriomyces confervae</name>
    <dbReference type="NCBI Taxonomy" id="246404"/>
    <lineage>
        <taxon>Eukaryota</taxon>
        <taxon>Fungi</taxon>
        <taxon>Fungi incertae sedis</taxon>
        <taxon>Chytridiomycota</taxon>
        <taxon>Chytridiomycota incertae sedis</taxon>
        <taxon>Chytridiomycetes</taxon>
        <taxon>Chytridiales</taxon>
        <taxon>Chytriomycetaceae</taxon>
        <taxon>Chytriomyces</taxon>
    </lineage>
</organism>
<proteinExistence type="inferred from homology"/>
<dbReference type="PANTHER" id="PTHR22893">
    <property type="entry name" value="NADH OXIDOREDUCTASE-RELATED"/>
    <property type="match status" value="1"/>
</dbReference>
<dbReference type="CDD" id="cd02933">
    <property type="entry name" value="OYE_like_FMN"/>
    <property type="match status" value="1"/>
</dbReference>
<protein>
    <recommendedName>
        <fullName evidence="5">NADH:flavin oxidoreductase/NADH oxidase N-terminal domain-containing protein</fullName>
    </recommendedName>
</protein>
<dbReference type="SUPFAM" id="SSF51395">
    <property type="entry name" value="FMN-linked oxidoreductases"/>
    <property type="match status" value="1"/>
</dbReference>
<evidence type="ECO:0000256" key="2">
    <source>
        <dbReference type="ARBA" id="ARBA00005979"/>
    </source>
</evidence>
<evidence type="ECO:0000259" key="5">
    <source>
        <dbReference type="Pfam" id="PF00724"/>
    </source>
</evidence>
<dbReference type="InterPro" id="IPR045247">
    <property type="entry name" value="Oye-like"/>
</dbReference>
<sequence length="690" mass="76854">MTNQGFIDRRVSMPASKQHNNNPAGNSGSTDEKRTSLLDVARENLARQGKTFVLNRVIVCGKIENADTKADIAAHYQKFFKLFQNDTELITGILFLFQDTYVHVLESSEKVSIAFLRELCGILPSSYPTTPDFSSAGMSKSADASTRKSRGSSMRGHRFFSSSKVLLVADDIAQRNFSFWASRTIDMKPGASPYYVDEMMFNEENVDKTISKLCEDISNIGLSLSSLSKSELKDAMEDMSSKFEDVLPRNEMIRYIVGECPSLLTALQWKELFDGHMELSLESELVWPAPKMIESRRNRNLKPTRTTTTTATTTTMAPQQPKLALFTPLQVGDMTLEHRVALAPLTRSRSPGFVANALNALYYTQRATKGGLLISEGTCIDQFSNGYPNVPFLFTKEHAAGWTTSTEAVHAKGGYIYAQLWHVGRLSQAAFQPDNKPPVSSSATSARRNRPPARALTIAEIKETVKSYANSARLAINDAHFDGVEIHAAHGYLIEQFLNSNANLRTDEYGGSIENRARFLFEVLDAVVAAVPASKVAIRISPDCNMQGMKDADPKSLYTYVLTRLNNYNLAYIQLTEPMWGAWMQGPPHDQSKLLYYRPLLKNPFTKVMLTGGYTRDSAEAAIKTGRADMIGFGRDFITNPDLVVRLERNLPIAQDENAVAGHYSGGKEMYTDYPTWEEQQAAKFLTSKL</sequence>
<dbReference type="AlphaFoldDB" id="A0A507EMF9"/>